<organism evidence="2 3">
    <name type="scientific">Candidatus Muproteobacteria bacterium RBG_19FT_COMBO_61_10</name>
    <dbReference type="NCBI Taxonomy" id="1817761"/>
    <lineage>
        <taxon>Bacteria</taxon>
        <taxon>Pseudomonadati</taxon>
        <taxon>Pseudomonadota</taxon>
        <taxon>Candidatus Muproteobacteria</taxon>
    </lineage>
</organism>
<evidence type="ECO:0000256" key="1">
    <source>
        <dbReference type="SAM" id="Phobius"/>
    </source>
</evidence>
<evidence type="ECO:0000313" key="2">
    <source>
        <dbReference type="EMBL" id="OGI57037.1"/>
    </source>
</evidence>
<dbReference type="EMBL" id="MFSV01000158">
    <property type="protein sequence ID" value="OGI57037.1"/>
    <property type="molecule type" value="Genomic_DNA"/>
</dbReference>
<accession>A0A1F6UI33</accession>
<keyword evidence="1" id="KW-0812">Transmembrane</keyword>
<keyword evidence="1" id="KW-0472">Membrane</keyword>
<sequence length="119" mass="13320">MERTDSGSNTSGMGKGHPLPAGVKGWSWGAFLLNWIWAIGNRTWIGLLSLLPYIGFIFSITLGIKGREWAWRNKRWDSLEHFNRVQKKWSVWGLVLVLGVAGLGILAAILIPLYQQSQG</sequence>
<keyword evidence="1" id="KW-1133">Transmembrane helix</keyword>
<feature type="transmembrane region" description="Helical" evidence="1">
    <location>
        <begin position="44"/>
        <end position="64"/>
    </location>
</feature>
<dbReference type="AlphaFoldDB" id="A0A1F6UI33"/>
<gene>
    <name evidence="2" type="ORF">A2V58_06615</name>
</gene>
<protein>
    <submittedName>
        <fullName evidence="2">Uncharacterized protein</fullName>
    </submittedName>
</protein>
<feature type="transmembrane region" description="Helical" evidence="1">
    <location>
        <begin position="91"/>
        <end position="114"/>
    </location>
</feature>
<proteinExistence type="predicted"/>
<name>A0A1F6UI33_9PROT</name>
<comment type="caution">
    <text evidence="2">The sequence shown here is derived from an EMBL/GenBank/DDBJ whole genome shotgun (WGS) entry which is preliminary data.</text>
</comment>
<reference evidence="2 3" key="1">
    <citation type="journal article" date="2016" name="Nat. Commun.">
        <title>Thousands of microbial genomes shed light on interconnected biogeochemical processes in an aquifer system.</title>
        <authorList>
            <person name="Anantharaman K."/>
            <person name="Brown C.T."/>
            <person name="Hug L.A."/>
            <person name="Sharon I."/>
            <person name="Castelle C.J."/>
            <person name="Probst A.J."/>
            <person name="Thomas B.C."/>
            <person name="Singh A."/>
            <person name="Wilkins M.J."/>
            <person name="Karaoz U."/>
            <person name="Brodie E.L."/>
            <person name="Williams K.H."/>
            <person name="Hubbard S.S."/>
            <person name="Banfield J.F."/>
        </authorList>
    </citation>
    <scope>NUCLEOTIDE SEQUENCE [LARGE SCALE GENOMIC DNA]</scope>
</reference>
<evidence type="ECO:0000313" key="3">
    <source>
        <dbReference type="Proteomes" id="UP000177950"/>
    </source>
</evidence>
<dbReference type="Proteomes" id="UP000177950">
    <property type="component" value="Unassembled WGS sequence"/>
</dbReference>
<feature type="transmembrane region" description="Helical" evidence="1">
    <location>
        <begin position="21"/>
        <end position="38"/>
    </location>
</feature>